<dbReference type="InterPro" id="IPR003959">
    <property type="entry name" value="ATPase_AAA_core"/>
</dbReference>
<dbReference type="SMART" id="SM00382">
    <property type="entry name" value="AAA"/>
    <property type="match status" value="1"/>
</dbReference>
<keyword evidence="2" id="KW-0235">DNA replication</keyword>
<gene>
    <name evidence="7" type="ORF">EVOR1521_LOCUS6662</name>
</gene>
<dbReference type="InterPro" id="IPR032423">
    <property type="entry name" value="AAA_assoc_2"/>
</dbReference>
<dbReference type="PANTHER" id="PTHR13779:SF7">
    <property type="entry name" value="ATPASE WRNIP1"/>
    <property type="match status" value="1"/>
</dbReference>
<protein>
    <recommendedName>
        <fullName evidence="6">AAA+ ATPase domain-containing protein</fullName>
    </recommendedName>
</protein>
<dbReference type="Gene3D" id="3.40.50.300">
    <property type="entry name" value="P-loop containing nucleotide triphosphate hydrolases"/>
    <property type="match status" value="1"/>
</dbReference>
<comment type="caution">
    <text evidence="7">The sequence shown here is derived from an EMBL/GenBank/DDBJ whole genome shotgun (WGS) entry which is preliminary data.</text>
</comment>
<comment type="similarity">
    <text evidence="1">Belongs to the AAA ATPase family. RarA/MGS1/WRNIP1 subfamily.</text>
</comment>
<evidence type="ECO:0000256" key="3">
    <source>
        <dbReference type="ARBA" id="ARBA00022741"/>
    </source>
</evidence>
<feature type="domain" description="AAA+ ATPase" evidence="6">
    <location>
        <begin position="127"/>
        <end position="244"/>
    </location>
</feature>
<dbReference type="GO" id="GO:0016887">
    <property type="term" value="F:ATP hydrolysis activity"/>
    <property type="evidence" value="ECO:0007669"/>
    <property type="project" value="InterPro"/>
</dbReference>
<sequence>MGDALQALRAILGDPVDTDQLKQLLAKVNDDVAGAVNLYYDQKSAVPAAPSAPSASKRGASGVLDFDSKRPRGSTASTSTAAKPKAGGEPSGASPLAERMRPRSLDELLGQDEALGQVVAQAVREDRVPSLILWGPPGCGKTSFAHCVAFSTKSAFRALSAAKAGVQELREELARASGKKQLGGQRTILFVDEIHRWSKAQQDALLLDCEKGTITLIGATTENPSFSLNNAILSRCRLVVFGKLSAEALERVLDRAARADAALSGREVSAEARQLLASAADGDARVALNALELAANMTSGGIDADAVRAAVQKRALYDRNGDFHYDLISALHKSLRGGCADGALYYATRMLTAGEEPRYLTRRLIRFASEDVGLADPSALLQAVAADQATHAIGMPEAGVVIAQLVVYLALAPKSCAVYKAYEAARKVCIDEPHAAVPLHIRNAPTKMMRSLGYGEGYFYNPSGGYTRGCPQGYLPEELQGRKFFDAEDCEPGNRLRFCEEKTRSALEAAQAERRPGGFF</sequence>
<evidence type="ECO:0000256" key="4">
    <source>
        <dbReference type="ARBA" id="ARBA00022840"/>
    </source>
</evidence>
<dbReference type="GO" id="GO:0000731">
    <property type="term" value="P:DNA synthesis involved in DNA repair"/>
    <property type="evidence" value="ECO:0007669"/>
    <property type="project" value="TreeGrafter"/>
</dbReference>
<dbReference type="FunFam" id="3.40.50.300:FF:000137">
    <property type="entry name" value="Replication-associated recombination protein A"/>
    <property type="match status" value="1"/>
</dbReference>
<feature type="region of interest" description="Disordered" evidence="5">
    <location>
        <begin position="47"/>
        <end position="99"/>
    </location>
</feature>
<dbReference type="InterPro" id="IPR051314">
    <property type="entry name" value="AAA_ATPase_RarA/MGS1/WRNIP1"/>
</dbReference>
<dbReference type="InterPro" id="IPR027417">
    <property type="entry name" value="P-loop_NTPase"/>
</dbReference>
<dbReference type="CDD" id="cd18139">
    <property type="entry name" value="HLD_clamp_RarA"/>
    <property type="match status" value="1"/>
</dbReference>
<dbReference type="SUPFAM" id="SSF48019">
    <property type="entry name" value="post-AAA+ oligomerization domain-like"/>
    <property type="match status" value="1"/>
</dbReference>
<dbReference type="GO" id="GO:0006261">
    <property type="term" value="P:DNA-templated DNA replication"/>
    <property type="evidence" value="ECO:0007669"/>
    <property type="project" value="TreeGrafter"/>
</dbReference>
<dbReference type="GO" id="GO:0005634">
    <property type="term" value="C:nucleus"/>
    <property type="evidence" value="ECO:0007669"/>
    <property type="project" value="TreeGrafter"/>
</dbReference>
<keyword evidence="4" id="KW-0067">ATP-binding</keyword>
<evidence type="ECO:0000256" key="2">
    <source>
        <dbReference type="ARBA" id="ARBA00022705"/>
    </source>
</evidence>
<dbReference type="Gene3D" id="1.20.272.10">
    <property type="match status" value="1"/>
</dbReference>
<dbReference type="Pfam" id="PF12002">
    <property type="entry name" value="MgsA_C"/>
    <property type="match status" value="1"/>
</dbReference>
<dbReference type="GO" id="GO:0017116">
    <property type="term" value="F:single-stranded DNA helicase activity"/>
    <property type="evidence" value="ECO:0007669"/>
    <property type="project" value="TreeGrafter"/>
</dbReference>
<dbReference type="PANTHER" id="PTHR13779">
    <property type="entry name" value="WERNER HELICASE-INTERACTING PROTEIN 1 FAMILY MEMBER"/>
    <property type="match status" value="1"/>
</dbReference>
<dbReference type="GO" id="GO:0005524">
    <property type="term" value="F:ATP binding"/>
    <property type="evidence" value="ECO:0007669"/>
    <property type="project" value="UniProtKB-KW"/>
</dbReference>
<evidence type="ECO:0000313" key="8">
    <source>
        <dbReference type="Proteomes" id="UP001178507"/>
    </source>
</evidence>
<evidence type="ECO:0000256" key="5">
    <source>
        <dbReference type="SAM" id="MobiDB-lite"/>
    </source>
</evidence>
<dbReference type="AlphaFoldDB" id="A0AA36HZ55"/>
<dbReference type="Gene3D" id="1.10.8.60">
    <property type="match status" value="1"/>
</dbReference>
<evidence type="ECO:0000259" key="6">
    <source>
        <dbReference type="SMART" id="SM00382"/>
    </source>
</evidence>
<name>A0AA36HZ55_9DINO</name>
<dbReference type="GO" id="GO:0008047">
    <property type="term" value="F:enzyme activator activity"/>
    <property type="evidence" value="ECO:0007669"/>
    <property type="project" value="TreeGrafter"/>
</dbReference>
<dbReference type="Gene3D" id="1.10.3710.10">
    <property type="entry name" value="DNA polymerase III clamp loader subunits, C-terminal domain"/>
    <property type="match status" value="1"/>
</dbReference>
<dbReference type="Pfam" id="PF00004">
    <property type="entry name" value="AAA"/>
    <property type="match status" value="1"/>
</dbReference>
<dbReference type="CDD" id="cd00009">
    <property type="entry name" value="AAA"/>
    <property type="match status" value="1"/>
</dbReference>
<dbReference type="Pfam" id="PF16193">
    <property type="entry name" value="AAA_assoc_2"/>
    <property type="match status" value="1"/>
</dbReference>
<dbReference type="InterPro" id="IPR021886">
    <property type="entry name" value="MgsA_C"/>
</dbReference>
<keyword evidence="3" id="KW-0547">Nucleotide-binding</keyword>
<dbReference type="InterPro" id="IPR003593">
    <property type="entry name" value="AAA+_ATPase"/>
</dbReference>
<dbReference type="Proteomes" id="UP001178507">
    <property type="component" value="Unassembled WGS sequence"/>
</dbReference>
<dbReference type="EMBL" id="CAUJNA010000505">
    <property type="protein sequence ID" value="CAJ1377989.1"/>
    <property type="molecule type" value="Genomic_DNA"/>
</dbReference>
<dbReference type="InterPro" id="IPR008921">
    <property type="entry name" value="DNA_pol3_clamp-load_cplx_C"/>
</dbReference>
<dbReference type="FunFam" id="1.20.272.10:FF:000001">
    <property type="entry name" value="Putative AAA family ATPase"/>
    <property type="match status" value="1"/>
</dbReference>
<dbReference type="SUPFAM" id="SSF52540">
    <property type="entry name" value="P-loop containing nucleoside triphosphate hydrolases"/>
    <property type="match status" value="1"/>
</dbReference>
<dbReference type="GO" id="GO:0003677">
    <property type="term" value="F:DNA binding"/>
    <property type="evidence" value="ECO:0007669"/>
    <property type="project" value="InterPro"/>
</dbReference>
<proteinExistence type="inferred from homology"/>
<feature type="compositionally biased region" description="Low complexity" evidence="5">
    <location>
        <begin position="47"/>
        <end position="56"/>
    </location>
</feature>
<reference evidence="7" key="1">
    <citation type="submission" date="2023-08" db="EMBL/GenBank/DDBJ databases">
        <authorList>
            <person name="Chen Y."/>
            <person name="Shah S."/>
            <person name="Dougan E. K."/>
            <person name="Thang M."/>
            <person name="Chan C."/>
        </authorList>
    </citation>
    <scope>NUCLEOTIDE SEQUENCE</scope>
</reference>
<evidence type="ECO:0000256" key="1">
    <source>
        <dbReference type="ARBA" id="ARBA00008959"/>
    </source>
</evidence>
<accession>A0AA36HZ55</accession>
<evidence type="ECO:0000313" key="7">
    <source>
        <dbReference type="EMBL" id="CAJ1377989.1"/>
    </source>
</evidence>
<keyword evidence="8" id="KW-1185">Reference proteome</keyword>
<organism evidence="7 8">
    <name type="scientific">Effrenium voratum</name>
    <dbReference type="NCBI Taxonomy" id="2562239"/>
    <lineage>
        <taxon>Eukaryota</taxon>
        <taxon>Sar</taxon>
        <taxon>Alveolata</taxon>
        <taxon>Dinophyceae</taxon>
        <taxon>Suessiales</taxon>
        <taxon>Symbiodiniaceae</taxon>
        <taxon>Effrenium</taxon>
    </lineage>
</organism>